<gene>
    <name evidence="1" type="ORF">ACFFIZ_05540</name>
</gene>
<dbReference type="PROSITE" id="PS51257">
    <property type="entry name" value="PROKAR_LIPOPROTEIN"/>
    <property type="match status" value="1"/>
</dbReference>
<dbReference type="Proteomes" id="UP001589795">
    <property type="component" value="Unassembled WGS sequence"/>
</dbReference>
<comment type="caution">
    <text evidence="1">The sequence shown here is derived from an EMBL/GenBank/DDBJ whole genome shotgun (WGS) entry which is preliminary data.</text>
</comment>
<evidence type="ECO:0000313" key="1">
    <source>
        <dbReference type="EMBL" id="MFC0199791.1"/>
    </source>
</evidence>
<proteinExistence type="predicted"/>
<evidence type="ECO:0008006" key="3">
    <source>
        <dbReference type="Google" id="ProtNLM"/>
    </source>
</evidence>
<keyword evidence="2" id="KW-1185">Reference proteome</keyword>
<organism evidence="1 2">
    <name type="scientific">Paracoccus rhizosphaerae</name>
    <dbReference type="NCBI Taxonomy" id="1133347"/>
    <lineage>
        <taxon>Bacteria</taxon>
        <taxon>Pseudomonadati</taxon>
        <taxon>Pseudomonadota</taxon>
        <taxon>Alphaproteobacteria</taxon>
        <taxon>Rhodobacterales</taxon>
        <taxon>Paracoccaceae</taxon>
        <taxon>Paracoccus</taxon>
    </lineage>
</organism>
<evidence type="ECO:0000313" key="2">
    <source>
        <dbReference type="Proteomes" id="UP001589795"/>
    </source>
</evidence>
<name>A0ABV6CKN1_9RHOB</name>
<protein>
    <recommendedName>
        <fullName evidence="3">Lipoprotein</fullName>
    </recommendedName>
</protein>
<dbReference type="RefSeq" id="WP_265505309.1">
    <property type="nucleotide sequence ID" value="NZ_JAOTBE010000001.1"/>
</dbReference>
<dbReference type="EMBL" id="JBHLWQ010000055">
    <property type="protein sequence ID" value="MFC0199791.1"/>
    <property type="molecule type" value="Genomic_DNA"/>
</dbReference>
<accession>A0ABV6CKN1</accession>
<reference evidence="1 2" key="1">
    <citation type="submission" date="2024-09" db="EMBL/GenBank/DDBJ databases">
        <authorList>
            <person name="Sun Q."/>
            <person name="Mori K."/>
        </authorList>
    </citation>
    <scope>NUCLEOTIDE SEQUENCE [LARGE SCALE GENOMIC DNA]</scope>
    <source>
        <strain evidence="1 2">CCM 7904</strain>
    </source>
</reference>
<sequence length="55" mass="5624">MRNTLIVVVVLVIVVALLASCGVDGAPQRPVEKPLQQRVGVTVSGDATVGVVADL</sequence>